<proteinExistence type="predicted"/>
<reference evidence="1" key="1">
    <citation type="journal article" date="2015" name="Nature">
        <title>Complex archaea that bridge the gap between prokaryotes and eukaryotes.</title>
        <authorList>
            <person name="Spang A."/>
            <person name="Saw J.H."/>
            <person name="Jorgensen S.L."/>
            <person name="Zaremba-Niedzwiedzka K."/>
            <person name="Martijn J."/>
            <person name="Lind A.E."/>
            <person name="van Eijk R."/>
            <person name="Schleper C."/>
            <person name="Guy L."/>
            <person name="Ettema T.J."/>
        </authorList>
    </citation>
    <scope>NUCLEOTIDE SEQUENCE</scope>
</reference>
<accession>A0A0F9JYW8</accession>
<feature type="non-terminal residue" evidence="1">
    <location>
        <position position="1"/>
    </location>
</feature>
<gene>
    <name evidence="1" type="ORF">LCGC14_1699860</name>
</gene>
<protein>
    <submittedName>
        <fullName evidence="1">Uncharacterized protein</fullName>
    </submittedName>
</protein>
<dbReference type="EMBL" id="LAZR01014999">
    <property type="protein sequence ID" value="KKM15063.1"/>
    <property type="molecule type" value="Genomic_DNA"/>
</dbReference>
<comment type="caution">
    <text evidence="1">The sequence shown here is derived from an EMBL/GenBank/DDBJ whole genome shotgun (WGS) entry which is preliminary data.</text>
</comment>
<organism evidence="1">
    <name type="scientific">marine sediment metagenome</name>
    <dbReference type="NCBI Taxonomy" id="412755"/>
    <lineage>
        <taxon>unclassified sequences</taxon>
        <taxon>metagenomes</taxon>
        <taxon>ecological metagenomes</taxon>
    </lineage>
</organism>
<dbReference type="InterPro" id="IPR008983">
    <property type="entry name" value="Tumour_necrosis_fac-like_dom"/>
</dbReference>
<dbReference type="Gene3D" id="2.60.120.40">
    <property type="match status" value="1"/>
</dbReference>
<name>A0A0F9JYW8_9ZZZZ</name>
<evidence type="ECO:0000313" key="1">
    <source>
        <dbReference type="EMBL" id="KKM15063.1"/>
    </source>
</evidence>
<dbReference type="AlphaFoldDB" id="A0A0F9JYW8"/>
<sequence>LSVNDEVLCFEYSGLSAWRVMGMGGNDGGAGKTRVSEVWESDFGAVALQSDADGNIGIGTAGPDAKLDVLTTAGAQLRLTSENEVKFTDFTVDANHNLAIDPTSTGEIKLNATVTVLDEIQRKGDADTKIGFTADKQTFTVGGLVAFQITNTAQNLVEIGDVAGGGDWDVNVNSGQMFLRGSDGFLGIGTSSPSKRLDLGDGDLTTSGEIISTGGSQTGKFLTGLAGNTVFSFSGDNFDIRAGSGSSASQNVMRVTSAGDFGIGTNNPVHKLDIIQASATPNLAGINTLHSGNVTGIAYGLIAQAQGTSTTNVGAYLSATGATNNYGLIVESGQAGIGTTLPNELLEISDTTDPTLRIDNALGSLSASTIIGSIEWFTNDGSTGGTNISALVENVAEGVHTANRVKTSLSFQVRHDDATMFEGIKIFGETFGSSPSDARVVLVPNEGNVGIGTAAPGKLVEILGNASNSVGILGVGKGTAGGFDATLPSGVLAGVSMQPTIDISGNSALLFGGYMFLGANVQAGVTLSNLSSMYVDVPVKTGPGTITTAYGLYVNNPTVGATNVGAYFAGNVGIGIALPNTRLDIGAGALEGDEMTTPAAGAANTYRLFARDDGGGDTELCVRFNTGLVQVIAPLEFGEISRLENAVATALTVTTPAQYLFFDTNGVSNGATPDHTNDHITVNKTGTYLIICSITAASVGGGAVRIEFTILKNNGATLVGALHADRDLAGGGGDVGSISLSGLAVLTSGDTIELWLENETNNNGIVIEDAILSIAMVGVNA</sequence>